<dbReference type="KEGG" id="aba:Acid345_3993"/>
<protein>
    <submittedName>
        <fullName evidence="4">von Willebrand factor, type A</fullName>
    </submittedName>
</protein>
<dbReference type="Pfam" id="PF13519">
    <property type="entry name" value="VWA_2"/>
    <property type="match status" value="1"/>
</dbReference>
<accession>Q1IJF7</accession>
<feature type="compositionally biased region" description="Gly residues" evidence="1">
    <location>
        <begin position="275"/>
        <end position="297"/>
    </location>
</feature>
<keyword evidence="2" id="KW-0732">Signal</keyword>
<organism evidence="4 5">
    <name type="scientific">Koribacter versatilis (strain Ellin345)</name>
    <dbReference type="NCBI Taxonomy" id="204669"/>
    <lineage>
        <taxon>Bacteria</taxon>
        <taxon>Pseudomonadati</taxon>
        <taxon>Acidobacteriota</taxon>
        <taxon>Terriglobia</taxon>
        <taxon>Terriglobales</taxon>
        <taxon>Candidatus Korobacteraceae</taxon>
        <taxon>Candidatus Korobacter</taxon>
    </lineage>
</organism>
<feature type="chain" id="PRO_5004191079" evidence="2">
    <location>
        <begin position="24"/>
        <end position="391"/>
    </location>
</feature>
<dbReference type="EMBL" id="CP000360">
    <property type="protein sequence ID" value="ABF42993.1"/>
    <property type="molecule type" value="Genomic_DNA"/>
</dbReference>
<dbReference type="SMART" id="SM00327">
    <property type="entry name" value="VWA"/>
    <property type="match status" value="1"/>
</dbReference>
<dbReference type="Gene3D" id="3.40.50.410">
    <property type="entry name" value="von Willebrand factor, type A domain"/>
    <property type="match status" value="1"/>
</dbReference>
<evidence type="ECO:0000313" key="5">
    <source>
        <dbReference type="Proteomes" id="UP000002432"/>
    </source>
</evidence>
<dbReference type="CDD" id="cd00198">
    <property type="entry name" value="vWFA"/>
    <property type="match status" value="1"/>
</dbReference>
<dbReference type="AlphaFoldDB" id="Q1IJF7"/>
<name>Q1IJF7_KORVE</name>
<dbReference type="STRING" id="204669.Acid345_3993"/>
<dbReference type="HOGENOM" id="CLU_049429_0_1_0"/>
<feature type="domain" description="VWFA" evidence="3">
    <location>
        <begin position="102"/>
        <end position="245"/>
    </location>
</feature>
<evidence type="ECO:0000313" key="4">
    <source>
        <dbReference type="EMBL" id="ABF42993.1"/>
    </source>
</evidence>
<reference evidence="4 5" key="1">
    <citation type="journal article" date="2009" name="Appl. Environ. Microbiol.">
        <title>Three genomes from the phylum Acidobacteria provide insight into the lifestyles of these microorganisms in soils.</title>
        <authorList>
            <person name="Ward N.L."/>
            <person name="Challacombe J.F."/>
            <person name="Janssen P.H."/>
            <person name="Henrissat B."/>
            <person name="Coutinho P.M."/>
            <person name="Wu M."/>
            <person name="Xie G."/>
            <person name="Haft D.H."/>
            <person name="Sait M."/>
            <person name="Badger J."/>
            <person name="Barabote R.D."/>
            <person name="Bradley B."/>
            <person name="Brettin T.S."/>
            <person name="Brinkac L.M."/>
            <person name="Bruce D."/>
            <person name="Creasy T."/>
            <person name="Daugherty S.C."/>
            <person name="Davidsen T.M."/>
            <person name="DeBoy R.T."/>
            <person name="Detter J.C."/>
            <person name="Dodson R.J."/>
            <person name="Durkin A.S."/>
            <person name="Ganapathy A."/>
            <person name="Gwinn-Giglio M."/>
            <person name="Han C.S."/>
            <person name="Khouri H."/>
            <person name="Kiss H."/>
            <person name="Kothari S.P."/>
            <person name="Madupu R."/>
            <person name="Nelson K.E."/>
            <person name="Nelson W.C."/>
            <person name="Paulsen I."/>
            <person name="Penn K."/>
            <person name="Ren Q."/>
            <person name="Rosovitz M.J."/>
            <person name="Selengut J.D."/>
            <person name="Shrivastava S."/>
            <person name="Sullivan S.A."/>
            <person name="Tapia R."/>
            <person name="Thompson L.S."/>
            <person name="Watkins K.L."/>
            <person name="Yang Q."/>
            <person name="Yu C."/>
            <person name="Zafar N."/>
            <person name="Zhou L."/>
            <person name="Kuske C.R."/>
        </authorList>
    </citation>
    <scope>NUCLEOTIDE SEQUENCE [LARGE SCALE GENOMIC DNA]</scope>
    <source>
        <strain evidence="4 5">Ellin345</strain>
    </source>
</reference>
<dbReference type="InterPro" id="IPR002035">
    <property type="entry name" value="VWF_A"/>
</dbReference>
<dbReference type="Proteomes" id="UP000002432">
    <property type="component" value="Chromosome"/>
</dbReference>
<evidence type="ECO:0000259" key="3">
    <source>
        <dbReference type="PROSITE" id="PS50234"/>
    </source>
</evidence>
<dbReference type="EnsemblBacteria" id="ABF42993">
    <property type="protein sequence ID" value="ABF42993"/>
    <property type="gene ID" value="Acid345_3993"/>
</dbReference>
<dbReference type="RefSeq" id="WP_011524792.1">
    <property type="nucleotide sequence ID" value="NC_008009.1"/>
</dbReference>
<dbReference type="NCBIfam" id="TIGR03436">
    <property type="entry name" value="acidobact_VWFA"/>
    <property type="match status" value="1"/>
</dbReference>
<evidence type="ECO:0000256" key="2">
    <source>
        <dbReference type="SAM" id="SignalP"/>
    </source>
</evidence>
<dbReference type="PROSITE" id="PS50234">
    <property type="entry name" value="VWFA"/>
    <property type="match status" value="1"/>
</dbReference>
<feature type="region of interest" description="Disordered" evidence="1">
    <location>
        <begin position="164"/>
        <end position="187"/>
    </location>
</feature>
<dbReference type="SUPFAM" id="SSF53300">
    <property type="entry name" value="vWA-like"/>
    <property type="match status" value="1"/>
</dbReference>
<sequence>MSNVRILLCPLVGFCLLASIATAQDKPTLRTSSPPAEERQPEAQPDTPSFHVEVKEVTLPVTVRDKHGKIVQTLNKEDFSLVQDGKTQTITQFRRDTKLPLTLGLLVDTSYSVRDELPAEKTASEKFLDDMLAQPKDQAFLIHFDREVELMTDLTSSKDKLHRGIGELETSGPPSQSSSDDGQRHRRGGTQLYDAIYLAASEILQKQQGRKAIVVLTDGEDRGSKETLTDAVEAAQRADAIVYAIYFKGEQEQSRWGNGDHGNRGGMGGPRIGYPGGGGGYPGGGGGRYPGGGGGRGGEQREARLDGKKILTEIASKTGGRMFEASKKENVEAIYAQIAEELRSQYVLAYTPDHSSADAGYHRVTVAAKDKELKIQTREGFYIPEQTTATK</sequence>
<feature type="region of interest" description="Disordered" evidence="1">
    <location>
        <begin position="26"/>
        <end position="49"/>
    </location>
</feature>
<dbReference type="eggNOG" id="COG2304">
    <property type="taxonomic scope" value="Bacteria"/>
</dbReference>
<gene>
    <name evidence="4" type="ordered locus">Acid345_3993</name>
</gene>
<evidence type="ECO:0000256" key="1">
    <source>
        <dbReference type="SAM" id="MobiDB-lite"/>
    </source>
</evidence>
<feature type="compositionally biased region" description="Low complexity" evidence="1">
    <location>
        <begin position="171"/>
        <end position="180"/>
    </location>
</feature>
<dbReference type="InterPro" id="IPR017802">
    <property type="entry name" value="VWFA-rel_acidobac-type"/>
</dbReference>
<feature type="region of interest" description="Disordered" evidence="1">
    <location>
        <begin position="275"/>
        <end position="303"/>
    </location>
</feature>
<proteinExistence type="predicted"/>
<feature type="signal peptide" evidence="2">
    <location>
        <begin position="1"/>
        <end position="23"/>
    </location>
</feature>
<dbReference type="InterPro" id="IPR036465">
    <property type="entry name" value="vWFA_dom_sf"/>
</dbReference>
<keyword evidence="5" id="KW-1185">Reference proteome</keyword>
<dbReference type="OrthoDB" id="115020at2"/>